<dbReference type="AlphaFoldDB" id="D6PC42"/>
<protein>
    <submittedName>
        <fullName evidence="1">Tryptophan 2 3 dioxygenase</fullName>
    </submittedName>
</protein>
<dbReference type="GO" id="GO:0019441">
    <property type="term" value="P:L-tryptophan catabolic process to kynurenine"/>
    <property type="evidence" value="ECO:0007669"/>
    <property type="project" value="InterPro"/>
</dbReference>
<evidence type="ECO:0000313" key="1">
    <source>
        <dbReference type="EMBL" id="ADD93293.1"/>
    </source>
</evidence>
<dbReference type="SUPFAM" id="SSF140959">
    <property type="entry name" value="Indolic compounds 2,3-dioxygenase-like"/>
    <property type="match status" value="1"/>
</dbReference>
<dbReference type="EMBL" id="GU942976">
    <property type="protein sequence ID" value="ADD93293.1"/>
    <property type="molecule type" value="Genomic_DNA"/>
</dbReference>
<name>D6PC42_9ARCH</name>
<dbReference type="GO" id="GO:0019442">
    <property type="term" value="P:L-tryptophan catabolic process to acetyl-CoA"/>
    <property type="evidence" value="ECO:0007669"/>
    <property type="project" value="TreeGrafter"/>
</dbReference>
<dbReference type="GO" id="GO:0004833">
    <property type="term" value="F:L-tryptophan 2,3-dioxygenase activity"/>
    <property type="evidence" value="ECO:0007669"/>
    <property type="project" value="InterPro"/>
</dbReference>
<dbReference type="PANTHER" id="PTHR10138">
    <property type="entry name" value="TRYPTOPHAN 2,3-DIOXYGENASE"/>
    <property type="match status" value="1"/>
</dbReference>
<organism evidence="1">
    <name type="scientific">uncultured archaeon MedDCM-OCT-S09-C50</name>
    <dbReference type="NCBI Taxonomy" id="743102"/>
    <lineage>
        <taxon>Archaea</taxon>
        <taxon>environmental samples</taxon>
    </lineage>
</organism>
<dbReference type="GO" id="GO:0020037">
    <property type="term" value="F:heme binding"/>
    <property type="evidence" value="ECO:0007669"/>
    <property type="project" value="InterPro"/>
</dbReference>
<dbReference type="HAMAP" id="MF_01972">
    <property type="entry name" value="T23O"/>
    <property type="match status" value="1"/>
</dbReference>
<dbReference type="PANTHER" id="PTHR10138:SF0">
    <property type="entry name" value="TRYPTOPHAN 2,3-DIOXYGENASE"/>
    <property type="match status" value="1"/>
</dbReference>
<dbReference type="InterPro" id="IPR037217">
    <property type="entry name" value="Trp/Indoleamine_2_3_dOase-like"/>
</dbReference>
<dbReference type="GO" id="GO:0046872">
    <property type="term" value="F:metal ion binding"/>
    <property type="evidence" value="ECO:0007669"/>
    <property type="project" value="InterPro"/>
</dbReference>
<dbReference type="InterPro" id="IPR004981">
    <property type="entry name" value="Trp_2_3_dOase"/>
</dbReference>
<accession>D6PC42</accession>
<sequence>MGLLRTVGSMAESSPSARITYGGYLRLEELLALQDGPDGYVPLPSNDELHFIIVHQTFELWFKLILRELKEARELMNHEHIAESTIPRVVHHLERVSEIFRLLADQWKVMETLSPQDFLAFRDRLGTSSGFESWQMRELEVLMGLETQGRVGGMDPLQHMKRLAQEGKVSAQALLDLETTTNEPSLNDVLKTWLSRTPIHGSSPGSEGDVDAVRSYVDQHLEAMRQHGEHVIAHMIAIGHGDEATVRPRIEAGVSGAEQFLMEDGEAIRHRAGLLFIESYRDLPLLSWPRRLIDSFVELEQSMLLFRTHHARMVERMIGRRMGTGGSSGVDYLDATTKYRIFVDLWAVRTLLVKRDALPEVSEADFYGFMSNALPHDS</sequence>
<dbReference type="Pfam" id="PF03301">
    <property type="entry name" value="Trp_dioxygenase"/>
    <property type="match status" value="1"/>
</dbReference>
<dbReference type="Gene3D" id="1.10.287.3810">
    <property type="match status" value="1"/>
</dbReference>
<keyword evidence="1" id="KW-0223">Dioxygenase</keyword>
<dbReference type="Gene3D" id="1.20.58.480">
    <property type="match status" value="1"/>
</dbReference>
<reference evidence="1" key="1">
    <citation type="journal article" date="2010" name="ISME J.">
        <title>Metagenome of the Mediterranean deep chlorophyll maximum studied by direct and fosmid library 454 pyrosequencing.</title>
        <authorList>
            <person name="Ghai R."/>
            <person name="Martin-Cuadrado A.B."/>
            <person name="Molto A.G."/>
            <person name="Heredia I.G."/>
            <person name="Cabrera R."/>
            <person name="Martin J."/>
            <person name="Verdu M."/>
            <person name="Deschamps P."/>
            <person name="Moreira D."/>
            <person name="Lopez-Garcia P."/>
            <person name="Mira A."/>
            <person name="Rodriguez-Valera F."/>
        </authorList>
    </citation>
    <scope>NUCLEOTIDE SEQUENCE</scope>
</reference>
<keyword evidence="1" id="KW-0560">Oxidoreductase</keyword>
<proteinExistence type="inferred from homology"/>